<dbReference type="InterPro" id="IPR016584">
    <property type="entry name" value="MeTrfase_VrtF"/>
</dbReference>
<dbReference type="Pfam" id="PF13489">
    <property type="entry name" value="Methyltransf_23"/>
    <property type="match status" value="1"/>
</dbReference>
<dbReference type="Gene3D" id="3.40.50.150">
    <property type="entry name" value="Vaccinia Virus protein VP39"/>
    <property type="match status" value="1"/>
</dbReference>
<dbReference type="AlphaFoldDB" id="A0A450YYS6"/>
<accession>A0A450YYS6</accession>
<sequence>MNTSSEKVTKGQLLYTTSYALNFYDFVVFGIQGPFFWKCPTQRLVNLYNEHVTANHLDVGIGSGYLLDHCRFPLQAPRIALMDLSPNTLAFVSKRIARYNPKTYIQNVLDPVSSKMDKFDSIGINYLLHCVPGPIESKAVAFDHLKALMNPGAVLFGTTLLQDGVSQSWLTKRLMNFYNKKGIFSNREDSLEGLQRALDERFRDVSLEVLGCAAIFSVRA</sequence>
<name>A0A450YYS6_9GAMM</name>
<proteinExistence type="predicted"/>
<keyword evidence="1" id="KW-0489">Methyltransferase</keyword>
<reference evidence="1" key="1">
    <citation type="submission" date="2019-02" db="EMBL/GenBank/DDBJ databases">
        <authorList>
            <person name="Gruber-Vodicka R. H."/>
            <person name="Seah K. B. B."/>
        </authorList>
    </citation>
    <scope>NUCLEOTIDE SEQUENCE</scope>
    <source>
        <strain evidence="1">BECK_BZ123</strain>
    </source>
</reference>
<dbReference type="EMBL" id="CAADFS010000034">
    <property type="protein sequence ID" value="VFK46676.1"/>
    <property type="molecule type" value="Genomic_DNA"/>
</dbReference>
<evidence type="ECO:0000313" key="1">
    <source>
        <dbReference type="EMBL" id="VFK46676.1"/>
    </source>
</evidence>
<dbReference type="PIRSF" id="PIRSF011491">
    <property type="entry name" value="Mtase_YbcY_prd"/>
    <property type="match status" value="1"/>
</dbReference>
<gene>
    <name evidence="1" type="ORF">BECKTC1821D_GA0114238_103413</name>
</gene>
<protein>
    <submittedName>
        <fullName evidence="1">Methyltransferase domain-containing protein</fullName>
    </submittedName>
</protein>
<dbReference type="GO" id="GO:0032259">
    <property type="term" value="P:methylation"/>
    <property type="evidence" value="ECO:0007669"/>
    <property type="project" value="UniProtKB-KW"/>
</dbReference>
<dbReference type="GO" id="GO:0008168">
    <property type="term" value="F:methyltransferase activity"/>
    <property type="evidence" value="ECO:0007669"/>
    <property type="project" value="UniProtKB-KW"/>
</dbReference>
<dbReference type="SUPFAM" id="SSF53335">
    <property type="entry name" value="S-adenosyl-L-methionine-dependent methyltransferases"/>
    <property type="match status" value="1"/>
</dbReference>
<keyword evidence="1" id="KW-0808">Transferase</keyword>
<dbReference type="InterPro" id="IPR029063">
    <property type="entry name" value="SAM-dependent_MTases_sf"/>
</dbReference>
<organism evidence="1">
    <name type="scientific">Candidatus Kentrum sp. TC</name>
    <dbReference type="NCBI Taxonomy" id="2126339"/>
    <lineage>
        <taxon>Bacteria</taxon>
        <taxon>Pseudomonadati</taxon>
        <taxon>Pseudomonadota</taxon>
        <taxon>Gammaproteobacteria</taxon>
        <taxon>Candidatus Kentrum</taxon>
    </lineage>
</organism>